<feature type="non-terminal residue" evidence="3">
    <location>
        <position position="237"/>
    </location>
</feature>
<dbReference type="EMBL" id="AMPT01000003">
    <property type="protein sequence ID" value="EQB59640.1"/>
    <property type="molecule type" value="Genomic_DNA"/>
</dbReference>
<protein>
    <recommendedName>
        <fullName evidence="2">Large polyvalent protein-associated domain-containing protein</fullName>
    </recommendedName>
</protein>
<geneLocation type="plasmid" evidence="3">
    <name>unnamed</name>
</geneLocation>
<feature type="compositionally biased region" description="Basic and acidic residues" evidence="1">
    <location>
        <begin position="205"/>
        <end position="223"/>
    </location>
</feature>
<feature type="compositionally biased region" description="Basic and acidic residues" evidence="1">
    <location>
        <begin position="99"/>
        <end position="114"/>
    </location>
</feature>
<reference evidence="3" key="1">
    <citation type="journal article" date="2013" name="Antimicrob. Agents Chemother.">
        <title>Characterization of TEM-1 beta-lactamase producing Kingella kingae clinical isolates.</title>
        <authorList>
            <person name="Banerjee A."/>
            <person name="Kaplan J.B."/>
            <person name="Soherwardy A."/>
            <person name="Nudell Y."/>
            <person name="Mackenzie G.A."/>
            <person name="Johnson S."/>
            <person name="Balashova N.V."/>
        </authorList>
    </citation>
    <scope>NUCLEOTIDE SEQUENCE</scope>
    <source>
        <strain evidence="3">KKC2005004457</strain>
        <plasmid evidence="3">unnamed</plasmid>
    </source>
</reference>
<feature type="region of interest" description="Disordered" evidence="1">
    <location>
        <begin position="205"/>
        <end position="237"/>
    </location>
</feature>
<dbReference type="AlphaFoldDB" id="T0MEX9"/>
<dbReference type="Pfam" id="PF18821">
    <property type="entry name" value="LPD7"/>
    <property type="match status" value="1"/>
</dbReference>
<evidence type="ECO:0000259" key="2">
    <source>
        <dbReference type="Pfam" id="PF18821"/>
    </source>
</evidence>
<sequence>MAAYSEHSNEQESYDRHQTNTENHQDKEVAEPTLPLPTAETSHQQSLTEATQTNFRLPEQENQEPLKEPRNFSSVNPQNNPMETTEKETSPITTYTDTKQLEPTHKEPEPKEKTFQIPEHISQQYATQGSNERKLLDKSSQKMAIDASSDNILKTRNNDAKTIKNMLEIAQSNGWSSIKLKGSHEFKREAWLQASLQGLEVKGYKPTEQDKKLLETRQSHLEKSTNSITNDTTTTQK</sequence>
<evidence type="ECO:0000256" key="1">
    <source>
        <dbReference type="SAM" id="MobiDB-lite"/>
    </source>
</evidence>
<feature type="compositionally biased region" description="Polar residues" evidence="1">
    <location>
        <begin position="39"/>
        <end position="55"/>
    </location>
</feature>
<gene>
    <name evidence="3" type="ORF">C297_p00105</name>
</gene>
<evidence type="ECO:0000313" key="3">
    <source>
        <dbReference type="EMBL" id="EQB59640.1"/>
    </source>
</evidence>
<feature type="domain" description="Large polyvalent protein-associated" evidence="2">
    <location>
        <begin position="125"/>
        <end position="213"/>
    </location>
</feature>
<feature type="compositionally biased region" description="Basic and acidic residues" evidence="1">
    <location>
        <begin position="7"/>
        <end position="30"/>
    </location>
</feature>
<feature type="region of interest" description="Disordered" evidence="1">
    <location>
        <begin position="1"/>
        <end position="119"/>
    </location>
</feature>
<dbReference type="InterPro" id="IPR040677">
    <property type="entry name" value="LPD7"/>
</dbReference>
<keyword evidence="3" id="KW-0614">Plasmid</keyword>
<name>T0MEX9_KINKI</name>
<organism evidence="3">
    <name type="scientific">Kingella kingae KKC2005004457</name>
    <dbReference type="NCBI Taxonomy" id="1229911"/>
    <lineage>
        <taxon>Bacteria</taxon>
        <taxon>Pseudomonadati</taxon>
        <taxon>Pseudomonadota</taxon>
        <taxon>Betaproteobacteria</taxon>
        <taxon>Neisseriales</taxon>
        <taxon>Neisseriaceae</taxon>
        <taxon>Kingella</taxon>
    </lineage>
</organism>
<feature type="compositionally biased region" description="Polar residues" evidence="1">
    <location>
        <begin position="71"/>
        <end position="83"/>
    </location>
</feature>
<feature type="compositionally biased region" description="Low complexity" evidence="1">
    <location>
        <begin position="224"/>
        <end position="237"/>
    </location>
</feature>
<accession>T0MEX9</accession>
<proteinExistence type="predicted"/>
<comment type="caution">
    <text evidence="3">The sequence shown here is derived from an EMBL/GenBank/DDBJ whole genome shotgun (WGS) entry which is preliminary data.</text>
</comment>